<evidence type="ECO:0000256" key="8">
    <source>
        <dbReference type="NCBIfam" id="TIGR03399"/>
    </source>
</evidence>
<dbReference type="PANTHER" id="PTHR11096">
    <property type="entry name" value="RNA 3' TERMINAL PHOSPHATE CYCLASE"/>
    <property type="match status" value="1"/>
</dbReference>
<comment type="function">
    <text evidence="7">Catalyzes the conversion of 3'-phosphate to a 2',3'-cyclic phosphodiester at the end of RNA. The mechanism of action of the enzyme occurs in 3 steps: (A) adenylation of the enzyme by ATP; (B) transfer of adenylate to an RNA-N3'P to produce RNA-N3'PP5'A; (C) and attack of the adjacent 2'-hydroxyl on the 3'-phosphorus in the diester linkage to produce the cyclic end product. The biological role of this enzyme is unknown but it is likely to function in some aspects of cellular RNA processing.</text>
</comment>
<evidence type="ECO:0000256" key="5">
    <source>
        <dbReference type="ARBA" id="ARBA00022741"/>
    </source>
</evidence>
<protein>
    <recommendedName>
        <fullName evidence="2 7">RNA 3'-terminal phosphate cyclase</fullName>
        <shortName evidence="7">RNA cyclase</shortName>
        <shortName evidence="7">RNA-3'-phosphate cyclase</shortName>
        <ecNumber evidence="7 8">6.5.1.4</ecNumber>
    </recommendedName>
</protein>
<dbReference type="Gene3D" id="3.30.360.20">
    <property type="entry name" value="RNA 3'-terminal phosphate cyclase, insert domain"/>
    <property type="match status" value="1"/>
</dbReference>
<reference evidence="11" key="1">
    <citation type="journal article" date="2020" name="mSystems">
        <title>Genome- and Community-Level Interaction Insights into Carbon Utilization and Element Cycling Functions of Hydrothermarchaeota in Hydrothermal Sediment.</title>
        <authorList>
            <person name="Zhou Z."/>
            <person name="Liu Y."/>
            <person name="Xu W."/>
            <person name="Pan J."/>
            <person name="Luo Z.H."/>
            <person name="Li M."/>
        </authorList>
    </citation>
    <scope>NUCLEOTIDE SEQUENCE [LARGE SCALE GENOMIC DNA]</scope>
    <source>
        <strain evidence="11">SpSt-16</strain>
    </source>
</reference>
<feature type="active site" description="Tele-AMP-histidine intermediate" evidence="7">
    <location>
        <position position="316"/>
    </location>
</feature>
<evidence type="ECO:0000313" key="11">
    <source>
        <dbReference type="EMBL" id="HEW52696.1"/>
    </source>
</evidence>
<dbReference type="AlphaFoldDB" id="A0A7C2ZBP8"/>
<name>A0A7C2ZBP8_9CREN</name>
<evidence type="ECO:0000256" key="2">
    <source>
        <dbReference type="ARBA" id="ARBA00021428"/>
    </source>
</evidence>
<accession>A0A7C2ZBP8</accession>
<sequence length="358" mass="38516">MLVIDGSMGEGGGQILRYSLSLSALLMKPVKIINIRAKRVKPGLQPQHLTSVRAVATLSNAEVKGDYKGSTELIFSPRKLKGGNYVFDVGTAGSVTLVLQSILAVLPFLGEKTSIEIRGGTDVPMSPPIDYVRYVLTPLLQLFGIKLSINLIRRGHYPRGGGIVKIVVEPSEYLEPIDIVERGEVSFIGGRSHCVKLPSHVALRQAHSAKQYLISKGVDKPIDIEVEYYDPSHDPHLGPGSGIVVYAKTENSILGGDALGAKGKPAETVGVEAAEKLYNELASGAAIDRHCGDMILPLMALAKGISRITVPELTSHIRTAIDVIRILTGVDVRVDKYKDKSYIIEVRGLGLSAPAIIM</sequence>
<keyword evidence="6 7" id="KW-0067">ATP-binding</keyword>
<dbReference type="Pfam" id="PF01137">
    <property type="entry name" value="RTC"/>
    <property type="match status" value="1"/>
</dbReference>
<dbReference type="PIRSF" id="PIRSF005378">
    <property type="entry name" value="RNA3'_term_phos_cycl_euk"/>
    <property type="match status" value="1"/>
</dbReference>
<dbReference type="InterPro" id="IPR036553">
    <property type="entry name" value="RPTC_insert"/>
</dbReference>
<dbReference type="EC" id="6.5.1.4" evidence="7 8"/>
<evidence type="ECO:0000256" key="4">
    <source>
        <dbReference type="ARBA" id="ARBA00022598"/>
    </source>
</evidence>
<comment type="catalytic activity">
    <reaction evidence="7">
        <text>a 3'-end 3'-phospho-ribonucleotide-RNA + ATP = a 3'-end 2',3'-cyclophospho-ribonucleotide-RNA + AMP + diphosphate</text>
        <dbReference type="Rhea" id="RHEA:23976"/>
        <dbReference type="Rhea" id="RHEA-COMP:10463"/>
        <dbReference type="Rhea" id="RHEA-COMP:10464"/>
        <dbReference type="ChEBI" id="CHEBI:30616"/>
        <dbReference type="ChEBI" id="CHEBI:33019"/>
        <dbReference type="ChEBI" id="CHEBI:83062"/>
        <dbReference type="ChEBI" id="CHEBI:83064"/>
        <dbReference type="ChEBI" id="CHEBI:456215"/>
        <dbReference type="EC" id="6.5.1.4"/>
    </reaction>
</comment>
<evidence type="ECO:0000256" key="6">
    <source>
        <dbReference type="ARBA" id="ARBA00022840"/>
    </source>
</evidence>
<dbReference type="InterPro" id="IPR013791">
    <property type="entry name" value="RNA3'-term_phos_cycl_insert"/>
</dbReference>
<dbReference type="InterPro" id="IPR023797">
    <property type="entry name" value="RNA3'_phos_cyclase_dom"/>
</dbReference>
<dbReference type="SUPFAM" id="SSF52913">
    <property type="entry name" value="RNA 3'-terminal phosphate cyclase, RPTC, insert domain"/>
    <property type="match status" value="1"/>
</dbReference>
<evidence type="ECO:0000256" key="7">
    <source>
        <dbReference type="HAMAP-Rule" id="MF_00200"/>
    </source>
</evidence>
<evidence type="ECO:0000256" key="3">
    <source>
        <dbReference type="ARBA" id="ARBA00022490"/>
    </source>
</evidence>
<gene>
    <name evidence="7" type="primary">rtcA</name>
    <name evidence="11" type="ORF">ENO77_00720</name>
</gene>
<comment type="similarity">
    <text evidence="1 7">Belongs to the RNA 3'-terminal cyclase family. Type 1 subfamily.</text>
</comment>
<comment type="caution">
    <text evidence="7">Lacks conserved residue(s) required for the propagation of feature annotation.</text>
</comment>
<dbReference type="InterPro" id="IPR000228">
    <property type="entry name" value="RNA3'_term_phos_cyc"/>
</dbReference>
<dbReference type="SUPFAM" id="SSF55205">
    <property type="entry name" value="EPT/RTPC-like"/>
    <property type="match status" value="1"/>
</dbReference>
<dbReference type="PROSITE" id="PS01287">
    <property type="entry name" value="RTC"/>
    <property type="match status" value="1"/>
</dbReference>
<dbReference type="EMBL" id="DSGT01000002">
    <property type="protein sequence ID" value="HEW52696.1"/>
    <property type="molecule type" value="Genomic_DNA"/>
</dbReference>
<dbReference type="GO" id="GO:0006396">
    <property type="term" value="P:RNA processing"/>
    <property type="evidence" value="ECO:0007669"/>
    <property type="project" value="UniProtKB-UniRule"/>
</dbReference>
<dbReference type="InterPro" id="IPR017770">
    <property type="entry name" value="RNA3'_term_phos_cyc_type_1"/>
</dbReference>
<dbReference type="FunFam" id="3.30.360.20:FF:000002">
    <property type="entry name" value="RNA terminal phosphate cyclase-like 1"/>
    <property type="match status" value="1"/>
</dbReference>
<organism evidence="11">
    <name type="scientific">Ignisphaera aggregans</name>
    <dbReference type="NCBI Taxonomy" id="334771"/>
    <lineage>
        <taxon>Archaea</taxon>
        <taxon>Thermoproteota</taxon>
        <taxon>Thermoprotei</taxon>
        <taxon>Desulfurococcales</taxon>
        <taxon>Desulfurococcaceae</taxon>
        <taxon>Ignisphaera</taxon>
    </lineage>
</organism>
<dbReference type="Gene3D" id="3.65.10.20">
    <property type="entry name" value="RNA 3'-terminal phosphate cyclase domain"/>
    <property type="match status" value="1"/>
</dbReference>
<dbReference type="GO" id="GO:0005737">
    <property type="term" value="C:cytoplasm"/>
    <property type="evidence" value="ECO:0007669"/>
    <property type="project" value="UniProtKB-SubCell"/>
</dbReference>
<evidence type="ECO:0000256" key="1">
    <source>
        <dbReference type="ARBA" id="ARBA00009206"/>
    </source>
</evidence>
<dbReference type="NCBIfam" id="TIGR03399">
    <property type="entry name" value="RNA_3prim_cycl"/>
    <property type="match status" value="1"/>
</dbReference>
<proteinExistence type="inferred from homology"/>
<feature type="binding site" evidence="7">
    <location>
        <position position="100"/>
    </location>
    <ligand>
        <name>ATP</name>
        <dbReference type="ChEBI" id="CHEBI:30616"/>
    </ligand>
</feature>
<keyword evidence="3 7" id="KW-0963">Cytoplasm</keyword>
<dbReference type="InterPro" id="IPR020719">
    <property type="entry name" value="RNA3'_term_phos_cycl-like_CS"/>
</dbReference>
<evidence type="ECO:0000259" key="9">
    <source>
        <dbReference type="Pfam" id="PF01137"/>
    </source>
</evidence>
<dbReference type="GO" id="GO:0005524">
    <property type="term" value="F:ATP binding"/>
    <property type="evidence" value="ECO:0007669"/>
    <property type="project" value="UniProtKB-KW"/>
</dbReference>
<dbReference type="CDD" id="cd00874">
    <property type="entry name" value="RNA_Cyclase_Class_II"/>
    <property type="match status" value="1"/>
</dbReference>
<comment type="caution">
    <text evidence="11">The sequence shown here is derived from an EMBL/GenBank/DDBJ whole genome shotgun (WGS) entry which is preliminary data.</text>
</comment>
<dbReference type="GO" id="GO:0003963">
    <property type="term" value="F:RNA-3'-phosphate cyclase activity"/>
    <property type="evidence" value="ECO:0007669"/>
    <property type="project" value="UniProtKB-UniRule"/>
</dbReference>
<dbReference type="InterPro" id="IPR013792">
    <property type="entry name" value="RNA3'P_cycl/enolpyr_Trfase_a/b"/>
</dbReference>
<comment type="subcellular location">
    <subcellularLocation>
        <location evidence="7">Cytoplasm</location>
    </subcellularLocation>
</comment>
<keyword evidence="4 7" id="KW-0436">Ligase</keyword>
<dbReference type="HAMAP" id="MF_00200">
    <property type="entry name" value="RTC"/>
    <property type="match status" value="1"/>
</dbReference>
<feature type="domain" description="RNA 3'-terminal phosphate cyclase" evidence="9">
    <location>
        <begin position="8"/>
        <end position="334"/>
    </location>
</feature>
<keyword evidence="5 7" id="KW-0547">Nucleotide-binding</keyword>
<dbReference type="PANTHER" id="PTHR11096:SF0">
    <property type="entry name" value="RNA 3'-TERMINAL PHOSPHATE CYCLASE"/>
    <property type="match status" value="1"/>
</dbReference>
<feature type="domain" description="RNA 3'-terminal phosphate cyclase insert" evidence="10">
    <location>
        <begin position="180"/>
        <end position="281"/>
    </location>
</feature>
<dbReference type="InterPro" id="IPR037136">
    <property type="entry name" value="RNA3'_phos_cyclase_dom_sf"/>
</dbReference>
<dbReference type="Pfam" id="PF05189">
    <property type="entry name" value="RTC_insert"/>
    <property type="match status" value="1"/>
</dbReference>
<evidence type="ECO:0000259" key="10">
    <source>
        <dbReference type="Pfam" id="PF05189"/>
    </source>
</evidence>